<keyword evidence="4" id="KW-1185">Reference proteome</keyword>
<feature type="compositionally biased region" description="Low complexity" evidence="1">
    <location>
        <begin position="61"/>
        <end position="74"/>
    </location>
</feature>
<keyword evidence="2" id="KW-1133">Transmembrane helix</keyword>
<dbReference type="EMBL" id="MCGR01000016">
    <property type="protein sequence ID" value="ORY85348.1"/>
    <property type="molecule type" value="Genomic_DNA"/>
</dbReference>
<feature type="compositionally biased region" description="Low complexity" evidence="1">
    <location>
        <begin position="166"/>
        <end position="175"/>
    </location>
</feature>
<protein>
    <submittedName>
        <fullName evidence="3">Uncharacterized protein</fullName>
    </submittedName>
</protein>
<evidence type="ECO:0000256" key="1">
    <source>
        <dbReference type="SAM" id="MobiDB-lite"/>
    </source>
</evidence>
<feature type="transmembrane region" description="Helical" evidence="2">
    <location>
        <begin position="349"/>
        <end position="368"/>
    </location>
</feature>
<dbReference type="Proteomes" id="UP000193467">
    <property type="component" value="Unassembled WGS sequence"/>
</dbReference>
<feature type="transmembrane region" description="Helical" evidence="2">
    <location>
        <begin position="437"/>
        <end position="457"/>
    </location>
</feature>
<sequence length="871" mass="93678">MTASRSCTPPPASSDFSSEATTRPSPRHRSGTLSDLVEWRRGRAASGLFAGDEGWSGFGNGSTSSSESASGSDSAYGTLDEADSDQGASGAECGWKAAALGGGHSRLRKRGTRSRSVGDQIFHWPVAPALEVQSTVDPVFPVAVDIDYDADTSFDSVESFASTTAESSNRSSPEPSECDFELSTTRKEKRRRLMHRSLDLDESTAFASLSRRHTVPRRRHKIRSTSISISIVSPSLDVSLPHRTESSPSSSPLPALPSLPPLTLAATTLSLSLSLLSQLSPIPLLPASPVHLLHTRNHALLEYTNAFLSPFLVHGSTSALALAAVNLASLKSIEEEAFTRRSTPFKATVASGMWIAIVALRVLLSWVFGRVLGWAHPEWFATSAIHEVGSGLAPLLLAVSIVRAYSVHDSTASPSLLQLALLAANFCMPIEQGGTGAWFALSGVVIGLAACAILLAVEKVSPSRPTSSRPSKRSHSLPRSSPHYFGPLLAFLLLPLLATFAPVPPAPSAAALDASFAQLHLRQPHLLTVLLMTAPRPGNPDYLVQTIESWLDALPEPSLDGRNSSTDRVRLIVYTHFLTHEIFDSARSLFTTHPTYAAKSAQYVEWHRDPRGANRLDQRLHVARGLEYAATSGGSSAYVMLAEDDFPLCPDGGEEASSDKKGRRPKRGEWASTWEELQRVLLATNTAMPDFPSLTTSLAPMSLLEQESTAGHCGLFVATGGSGLAMRGFIAAKLPALLLGEHDPHGTDRDERASRGEFSVKHEDEGADTPDLVIQDCLRGRLPECSVCEAPAQESVWDLRSARKFPVGSARNPGGVRGDRWGKSGLAGTERLMQHHLGYNASTLPGRKYGKEEWACGWRQPFNGEPDVLTV</sequence>
<organism evidence="3 4">
    <name type="scientific">Leucosporidium creatinivorum</name>
    <dbReference type="NCBI Taxonomy" id="106004"/>
    <lineage>
        <taxon>Eukaryota</taxon>
        <taxon>Fungi</taxon>
        <taxon>Dikarya</taxon>
        <taxon>Basidiomycota</taxon>
        <taxon>Pucciniomycotina</taxon>
        <taxon>Microbotryomycetes</taxon>
        <taxon>Leucosporidiales</taxon>
        <taxon>Leucosporidium</taxon>
    </lineage>
</organism>
<evidence type="ECO:0000313" key="4">
    <source>
        <dbReference type="Proteomes" id="UP000193467"/>
    </source>
</evidence>
<feature type="region of interest" description="Disordered" evidence="1">
    <location>
        <begin position="650"/>
        <end position="669"/>
    </location>
</feature>
<proteinExistence type="predicted"/>
<reference evidence="3 4" key="1">
    <citation type="submission" date="2016-07" db="EMBL/GenBank/DDBJ databases">
        <title>Pervasive Adenine N6-methylation of Active Genes in Fungi.</title>
        <authorList>
            <consortium name="DOE Joint Genome Institute"/>
            <person name="Mondo S.J."/>
            <person name="Dannebaum R.O."/>
            <person name="Kuo R.C."/>
            <person name="Labutti K."/>
            <person name="Haridas S."/>
            <person name="Kuo A."/>
            <person name="Salamov A."/>
            <person name="Ahrendt S.R."/>
            <person name="Lipzen A."/>
            <person name="Sullivan W."/>
            <person name="Andreopoulos W.B."/>
            <person name="Clum A."/>
            <person name="Lindquist E."/>
            <person name="Daum C."/>
            <person name="Ramamoorthy G.K."/>
            <person name="Gryganskyi A."/>
            <person name="Culley D."/>
            <person name="Magnuson J.K."/>
            <person name="James T.Y."/>
            <person name="O'Malley M.A."/>
            <person name="Stajich J.E."/>
            <person name="Spatafora J.W."/>
            <person name="Visel A."/>
            <person name="Grigoriev I.V."/>
        </authorList>
    </citation>
    <scope>NUCLEOTIDE SEQUENCE [LARGE SCALE GENOMIC DNA]</scope>
    <source>
        <strain evidence="3 4">62-1032</strain>
    </source>
</reference>
<feature type="compositionally biased region" description="Polar residues" evidence="1">
    <location>
        <begin position="14"/>
        <end position="24"/>
    </location>
</feature>
<evidence type="ECO:0000256" key="2">
    <source>
        <dbReference type="SAM" id="Phobius"/>
    </source>
</evidence>
<dbReference type="AlphaFoldDB" id="A0A1Y2FN17"/>
<feature type="transmembrane region" description="Helical" evidence="2">
    <location>
        <begin position="388"/>
        <end position="405"/>
    </location>
</feature>
<dbReference type="InParanoid" id="A0A1Y2FN17"/>
<name>A0A1Y2FN17_9BASI</name>
<feature type="transmembrane region" description="Helical" evidence="2">
    <location>
        <begin position="484"/>
        <end position="503"/>
    </location>
</feature>
<gene>
    <name evidence="3" type="ORF">BCR35DRAFT_302820</name>
</gene>
<accession>A0A1Y2FN17</accession>
<evidence type="ECO:0000313" key="3">
    <source>
        <dbReference type="EMBL" id="ORY85348.1"/>
    </source>
</evidence>
<feature type="region of interest" description="Disordered" evidence="1">
    <location>
        <begin position="159"/>
        <end position="186"/>
    </location>
</feature>
<feature type="region of interest" description="Disordered" evidence="1">
    <location>
        <begin position="1"/>
        <end position="90"/>
    </location>
</feature>
<dbReference type="STRING" id="106004.A0A1Y2FN17"/>
<keyword evidence="2" id="KW-0812">Transmembrane</keyword>
<keyword evidence="2" id="KW-0472">Membrane</keyword>
<dbReference type="OrthoDB" id="2535126at2759"/>
<comment type="caution">
    <text evidence="3">The sequence shown here is derived from an EMBL/GenBank/DDBJ whole genome shotgun (WGS) entry which is preliminary data.</text>
</comment>